<dbReference type="Proteomes" id="UP000233769">
    <property type="component" value="Chromosome tk0001"/>
</dbReference>
<evidence type="ECO:0000256" key="1">
    <source>
        <dbReference type="SAM" id="MobiDB-lite"/>
    </source>
</evidence>
<feature type="compositionally biased region" description="Basic residues" evidence="1">
    <location>
        <begin position="73"/>
        <end position="93"/>
    </location>
</feature>
<feature type="compositionally biased region" description="Basic and acidic residues" evidence="1">
    <location>
        <begin position="94"/>
        <end position="105"/>
    </location>
</feature>
<organism evidence="2 3">
    <name type="scientific">Methylorubrum extorquens</name>
    <name type="common">Methylobacterium dichloromethanicum</name>
    <name type="synonym">Methylobacterium extorquens</name>
    <dbReference type="NCBI Taxonomy" id="408"/>
    <lineage>
        <taxon>Bacteria</taxon>
        <taxon>Pseudomonadati</taxon>
        <taxon>Pseudomonadota</taxon>
        <taxon>Alphaproteobacteria</taxon>
        <taxon>Hyphomicrobiales</taxon>
        <taxon>Methylobacteriaceae</taxon>
        <taxon>Methylorubrum</taxon>
    </lineage>
</organism>
<name>A0A2N9AT91_METEX</name>
<evidence type="ECO:0000313" key="2">
    <source>
        <dbReference type="EMBL" id="SOR30522.1"/>
    </source>
</evidence>
<dbReference type="EMBL" id="LT962688">
    <property type="protein sequence ID" value="SOR30522.1"/>
    <property type="molecule type" value="Genomic_DNA"/>
</dbReference>
<accession>A0A2N9AT91</accession>
<gene>
    <name evidence="2" type="ORF">TK0001_3920</name>
</gene>
<dbReference type="AlphaFoldDB" id="A0A2N9AT91"/>
<reference evidence="3" key="1">
    <citation type="submission" date="2017-10" db="EMBL/GenBank/DDBJ databases">
        <authorList>
            <person name="Regsiter A."/>
            <person name="William W."/>
        </authorList>
    </citation>
    <scope>NUCLEOTIDE SEQUENCE [LARGE SCALE GENOMIC DNA]</scope>
</reference>
<protein>
    <submittedName>
        <fullName evidence="2">Uncharacterized protein</fullName>
    </submittedName>
</protein>
<feature type="region of interest" description="Disordered" evidence="1">
    <location>
        <begin position="1"/>
        <end position="115"/>
    </location>
</feature>
<evidence type="ECO:0000313" key="3">
    <source>
        <dbReference type="Proteomes" id="UP000233769"/>
    </source>
</evidence>
<proteinExistence type="predicted"/>
<sequence>MTVVEGLPIHRYKPGAPGANQAIDCQDGRSLGRLSSPPSFSASRDPFLQRTGPDHGQRAHLLHSQARRDAPQHHRRGQRRDRGRRPAHRRPAPHPHDPRAGREVLRGAQGAPVLR</sequence>